<dbReference type="PROSITE" id="PS51679">
    <property type="entry name" value="SAM_MT_C5"/>
    <property type="match status" value="1"/>
</dbReference>
<comment type="caution">
    <text evidence="11">The sequence shown here is derived from an EMBL/GenBank/DDBJ whole genome shotgun (WGS) entry which is preliminary data.</text>
</comment>
<dbReference type="SUPFAM" id="SSF53335">
    <property type="entry name" value="S-adenosyl-L-methionine-dependent methyltransferases"/>
    <property type="match status" value="1"/>
</dbReference>
<accession>A0AAW0YZ80</accession>
<evidence type="ECO:0000256" key="9">
    <source>
        <dbReference type="SAM" id="MobiDB-lite"/>
    </source>
</evidence>
<keyword evidence="12" id="KW-1185">Reference proteome</keyword>
<comment type="similarity">
    <text evidence="8">Belongs to the class I-like SAM-binding methyltransferase superfamily. C5-methyltransferase family.</text>
</comment>
<evidence type="ECO:0000256" key="2">
    <source>
        <dbReference type="ARBA" id="ARBA00011975"/>
    </source>
</evidence>
<feature type="domain" description="BAH" evidence="10">
    <location>
        <begin position="296"/>
        <end position="414"/>
    </location>
</feature>
<dbReference type="GeneID" id="92179712"/>
<evidence type="ECO:0000313" key="11">
    <source>
        <dbReference type="EMBL" id="KAK8861631.1"/>
    </source>
</evidence>
<dbReference type="Proteomes" id="UP001388673">
    <property type="component" value="Unassembled WGS sequence"/>
</dbReference>
<dbReference type="PRINTS" id="PR00105">
    <property type="entry name" value="C5METTRFRASE"/>
</dbReference>
<evidence type="ECO:0000313" key="12">
    <source>
        <dbReference type="Proteomes" id="UP001388673"/>
    </source>
</evidence>
<dbReference type="GO" id="GO:0032259">
    <property type="term" value="P:methylation"/>
    <property type="evidence" value="ECO:0007669"/>
    <property type="project" value="UniProtKB-KW"/>
</dbReference>
<organism evidence="11 12">
    <name type="scientific">Kwoniella newhampshirensis</name>
    <dbReference type="NCBI Taxonomy" id="1651941"/>
    <lineage>
        <taxon>Eukaryota</taxon>
        <taxon>Fungi</taxon>
        <taxon>Dikarya</taxon>
        <taxon>Basidiomycota</taxon>
        <taxon>Agaricomycotina</taxon>
        <taxon>Tremellomycetes</taxon>
        <taxon>Tremellales</taxon>
        <taxon>Cryptococcaceae</taxon>
        <taxon>Kwoniella</taxon>
    </lineage>
</organism>
<feature type="compositionally biased region" description="Low complexity" evidence="9">
    <location>
        <begin position="22"/>
        <end position="46"/>
    </location>
</feature>
<evidence type="ECO:0000256" key="1">
    <source>
        <dbReference type="ARBA" id="ARBA00004123"/>
    </source>
</evidence>
<dbReference type="KEGG" id="kne:92179712"/>
<keyword evidence="5 8" id="KW-0949">S-adenosyl-L-methionine</keyword>
<dbReference type="Gene3D" id="2.30.30.490">
    <property type="match status" value="2"/>
</dbReference>
<gene>
    <name evidence="11" type="ORF">IAR55_002454</name>
</gene>
<dbReference type="PANTHER" id="PTHR10629:SF52">
    <property type="entry name" value="DNA (CYTOSINE-5)-METHYLTRANSFERASE 1"/>
    <property type="match status" value="1"/>
</dbReference>
<evidence type="ECO:0000256" key="8">
    <source>
        <dbReference type="PROSITE-ProRule" id="PRU01016"/>
    </source>
</evidence>
<dbReference type="InterPro" id="IPR043151">
    <property type="entry name" value="BAH_sf"/>
</dbReference>
<keyword evidence="7" id="KW-0539">Nucleus</keyword>
<dbReference type="InterPro" id="IPR029063">
    <property type="entry name" value="SAM-dependent_MTases_sf"/>
</dbReference>
<evidence type="ECO:0000259" key="10">
    <source>
        <dbReference type="PROSITE" id="PS51038"/>
    </source>
</evidence>
<dbReference type="PANTHER" id="PTHR10629">
    <property type="entry name" value="CYTOSINE-SPECIFIC METHYLTRANSFERASE"/>
    <property type="match status" value="1"/>
</dbReference>
<evidence type="ECO:0000256" key="6">
    <source>
        <dbReference type="ARBA" id="ARBA00023125"/>
    </source>
</evidence>
<reference evidence="11 12" key="1">
    <citation type="journal article" date="2024" name="bioRxiv">
        <title>Comparative genomics of Cryptococcus and Kwoniella reveals pathogenesis evolution and contrasting karyotype dynamics via intercentromeric recombination or chromosome fusion.</title>
        <authorList>
            <person name="Coelho M.A."/>
            <person name="David-Palma M."/>
            <person name="Shea T."/>
            <person name="Bowers K."/>
            <person name="McGinley-Smith S."/>
            <person name="Mohammad A.W."/>
            <person name="Gnirke A."/>
            <person name="Yurkov A.M."/>
            <person name="Nowrousian M."/>
            <person name="Sun S."/>
            <person name="Cuomo C.A."/>
            <person name="Heitman J."/>
        </authorList>
    </citation>
    <scope>NUCLEOTIDE SEQUENCE [LARGE SCALE GENOMIC DNA]</scope>
    <source>
        <strain evidence="11 12">CBS 13917</strain>
    </source>
</reference>
<dbReference type="InterPro" id="IPR001525">
    <property type="entry name" value="C5_MeTfrase"/>
</dbReference>
<keyword evidence="4 8" id="KW-0808">Transferase</keyword>
<name>A0AAW0YZ80_9TREE</name>
<dbReference type="InterPro" id="IPR050390">
    <property type="entry name" value="C5-Methyltransferase"/>
</dbReference>
<feature type="compositionally biased region" description="Polar residues" evidence="9">
    <location>
        <begin position="1"/>
        <end position="11"/>
    </location>
</feature>
<dbReference type="CDD" id="cd04370">
    <property type="entry name" value="BAH"/>
    <property type="match status" value="1"/>
</dbReference>
<feature type="active site" evidence="8">
    <location>
        <position position="532"/>
    </location>
</feature>
<dbReference type="EC" id="2.1.1.37" evidence="2"/>
<dbReference type="GO" id="GO:0044027">
    <property type="term" value="P:negative regulation of gene expression via chromosomal CpG island methylation"/>
    <property type="evidence" value="ECO:0007669"/>
    <property type="project" value="TreeGrafter"/>
</dbReference>
<evidence type="ECO:0000256" key="3">
    <source>
        <dbReference type="ARBA" id="ARBA00022603"/>
    </source>
</evidence>
<dbReference type="GO" id="GO:0003682">
    <property type="term" value="F:chromatin binding"/>
    <property type="evidence" value="ECO:0007669"/>
    <property type="project" value="InterPro"/>
</dbReference>
<dbReference type="Pfam" id="PF00145">
    <property type="entry name" value="DNA_methylase"/>
    <property type="match status" value="1"/>
</dbReference>
<keyword evidence="3 8" id="KW-0489">Methyltransferase</keyword>
<feature type="compositionally biased region" description="Basic and acidic residues" evidence="9">
    <location>
        <begin position="65"/>
        <end position="80"/>
    </location>
</feature>
<dbReference type="RefSeq" id="XP_066804256.1">
    <property type="nucleotide sequence ID" value="XM_066945567.1"/>
</dbReference>
<protein>
    <recommendedName>
        <fullName evidence="2">DNA (cytosine-5-)-methyltransferase</fullName>
        <ecNumber evidence="2">2.1.1.37</ecNumber>
    </recommendedName>
</protein>
<evidence type="ECO:0000256" key="5">
    <source>
        <dbReference type="ARBA" id="ARBA00022691"/>
    </source>
</evidence>
<keyword evidence="6" id="KW-0238">DNA-binding</keyword>
<comment type="subcellular location">
    <subcellularLocation>
        <location evidence="1">Nucleus</location>
    </subcellularLocation>
</comment>
<dbReference type="GO" id="GO:0003886">
    <property type="term" value="F:DNA (cytosine-5-)-methyltransferase activity"/>
    <property type="evidence" value="ECO:0007669"/>
    <property type="project" value="UniProtKB-EC"/>
</dbReference>
<sequence>MTRDQVITLSDSDSDVEYLPFGPSSSSQSKQVGGGSSSSNDTNTDSTKLRNLDRGMSVLSMAEVHPAKLDKERKRARDPESSLDDSNVGPLHQDDEMIAESSFDRAGFKRGKASHGNVTWLSSDQSLLPNEPVTKMLDGRSEDCWKIYRGGMKIGDEVYRLNDAVVFGEDSLLGLIRAIYSIKPLNKSFRTRHYVHVQFLRGQDCDTELFLEHCQCQDVRLQSIESKLDFELVSSTSSRNNSKYFCRYVFETTHCCYRQPLRPEEYGSCDSCYHKDQKGLSNYPALVGQELICGTQTYHRSDFIYLDCKVQGEPYLIGQIEKLAFDDQISRDATIKVKVRMLKRRKQVLPKAAEYLSSRNLVVTDDYQDFDAAAILGKCIVVHNNAESTEFDPVKSYWCDQRIVVRGDQQMIQALQRPLKGCISCLELEKRSWADREACRRTCRFPASDYYSGAGGFILPGLDFFDWQSAVDNDAVSCQTLSQLSRSKPSFRVNFGTVQEWVQRSLESVPDSHRPSLPAPGTVFLMTGGVPCQGHTAANHNRDGSDSRNGELFVFLGELARLQPSYVVLENVPAFKWDVEGTTDEEANGNFARRAMKELVLMNYQCRLGILDSRSFGSPQNRQRLFIVAAKRGSPLPDLPSPSHANPRVSATVFSNLESGAEFPFFPGQRGTPGTGPHPAVTVRDAIGDLPDFRFSPPPGIGLIPSTRRVPVFDPRVDRHRGNHTRIGFEHPVAYKSPPMTEFQSSKRGDVAEVGDHWCSYAAEREHEIIFVDSRLSNPPGPKRRAEWEKGFSTLLTSARPGGKATNPIHPDGERTFSVAERKRAMGFPDWWRFSGSPIDQNRQTGNAVCFETVEAIYKTIFDSCVVPWWLAAGRPTEDVMAAFKRDHP</sequence>
<dbReference type="Pfam" id="PF01426">
    <property type="entry name" value="BAH"/>
    <property type="match status" value="1"/>
</dbReference>
<dbReference type="EMBL" id="JBCAWK010000004">
    <property type="protein sequence ID" value="KAK8861631.1"/>
    <property type="molecule type" value="Genomic_DNA"/>
</dbReference>
<dbReference type="PROSITE" id="PS51038">
    <property type="entry name" value="BAH"/>
    <property type="match status" value="1"/>
</dbReference>
<dbReference type="GO" id="GO:0003677">
    <property type="term" value="F:DNA binding"/>
    <property type="evidence" value="ECO:0007669"/>
    <property type="project" value="UniProtKB-KW"/>
</dbReference>
<dbReference type="InterPro" id="IPR001025">
    <property type="entry name" value="BAH_dom"/>
</dbReference>
<feature type="region of interest" description="Disordered" evidence="9">
    <location>
        <begin position="1"/>
        <end position="93"/>
    </location>
</feature>
<proteinExistence type="inferred from homology"/>
<dbReference type="GO" id="GO:0005634">
    <property type="term" value="C:nucleus"/>
    <property type="evidence" value="ECO:0007669"/>
    <property type="project" value="UniProtKB-SubCell"/>
</dbReference>
<dbReference type="Gene3D" id="3.90.120.10">
    <property type="entry name" value="DNA Methylase, subunit A, domain 2"/>
    <property type="match status" value="1"/>
</dbReference>
<dbReference type="AlphaFoldDB" id="A0AAW0YZ80"/>
<evidence type="ECO:0000256" key="7">
    <source>
        <dbReference type="ARBA" id="ARBA00023242"/>
    </source>
</evidence>
<evidence type="ECO:0000256" key="4">
    <source>
        <dbReference type="ARBA" id="ARBA00022679"/>
    </source>
</evidence>
<dbReference type="Gene3D" id="3.40.50.150">
    <property type="entry name" value="Vaccinia Virus protein VP39"/>
    <property type="match status" value="1"/>
</dbReference>